<name>A0A9Q0FJT6_9ROSI</name>
<keyword evidence="2" id="KW-0378">Hydrolase</keyword>
<dbReference type="Pfam" id="PF18290">
    <property type="entry name" value="Nudix_hydro"/>
    <property type="match status" value="1"/>
</dbReference>
<comment type="caution">
    <text evidence="4">The sequence shown here is derived from an EMBL/GenBank/DDBJ whole genome shotgun (WGS) entry which is preliminary data.</text>
</comment>
<dbReference type="PRINTS" id="PR01356">
    <property type="entry name" value="GFGPROTEIN"/>
</dbReference>
<dbReference type="Gene3D" id="3.90.79.10">
    <property type="entry name" value="Nucleoside Triphosphate Pyrophosphohydrolase"/>
    <property type="match status" value="1"/>
</dbReference>
<evidence type="ECO:0000313" key="4">
    <source>
        <dbReference type="EMBL" id="KAJ4832765.1"/>
    </source>
</evidence>
<gene>
    <name evidence="4" type="ORF">Tsubulata_019811</name>
</gene>
<evidence type="ECO:0000256" key="2">
    <source>
        <dbReference type="ARBA" id="ARBA00022801"/>
    </source>
</evidence>
<dbReference type="InterPro" id="IPR040618">
    <property type="entry name" value="Pre-Nudix"/>
</dbReference>
<dbReference type="PANTHER" id="PTHR13994">
    <property type="entry name" value="NUDIX HYDROLASE RELATED"/>
    <property type="match status" value="1"/>
</dbReference>
<dbReference type="EMBL" id="JAKUCV010005081">
    <property type="protein sequence ID" value="KAJ4832765.1"/>
    <property type="molecule type" value="Genomic_DNA"/>
</dbReference>
<dbReference type="GO" id="GO:0047631">
    <property type="term" value="F:ADP-ribose diphosphatase activity"/>
    <property type="evidence" value="ECO:0007669"/>
    <property type="project" value="TreeGrafter"/>
</dbReference>
<sequence>MEMTAGAINGKQWPRHHPLPYTNVPRIPRTIFWNMGCLSRGFSKDSTLVLKKSPTSLYPSHLPSFTDGFPIRSRRRLHVLSPDVSSASFAVNMLEAWDDEYGGVIVDPNSLPSSANAFASSLQASLSNWKLKGKRGIWLKIHLEQADLVPIAIQEGFKYHHAEPGYVMLTYWIPDEPCMLPGSPSHQIGVGGFVINDKKEVYYCIVFITKPVETAFLKMVAFRHAHLVAFEKSDILFVCMLRPLTYEITIDEKEIQAAKWMPLSEFIRQPFYEEDHLSKRVIDACIAAYEDHCSGFIAHQLTSKLDHGKLSYLYYDNTNNS</sequence>
<proteinExistence type="inferred from homology"/>
<accession>A0A9Q0FJT6</accession>
<comment type="similarity">
    <text evidence="1">Belongs to the Nudix hydrolase family.</text>
</comment>
<dbReference type="Proteomes" id="UP001141552">
    <property type="component" value="Unassembled WGS sequence"/>
</dbReference>
<feature type="domain" description="Pre-nudix hydrolase" evidence="3">
    <location>
        <begin position="94"/>
        <end position="173"/>
    </location>
</feature>
<evidence type="ECO:0000256" key="1">
    <source>
        <dbReference type="ARBA" id="ARBA00005582"/>
    </source>
</evidence>
<reference evidence="4" key="2">
    <citation type="journal article" date="2023" name="Plants (Basel)">
        <title>Annotation of the Turnera subulata (Passifloraceae) Draft Genome Reveals the S-Locus Evolved after the Divergence of Turneroideae from Passifloroideae in a Stepwise Manner.</title>
        <authorList>
            <person name="Henning P.M."/>
            <person name="Roalson E.H."/>
            <person name="Mir W."/>
            <person name="McCubbin A.G."/>
            <person name="Shore J.S."/>
        </authorList>
    </citation>
    <scope>NUCLEOTIDE SEQUENCE</scope>
    <source>
        <strain evidence="4">F60SS</strain>
    </source>
</reference>
<organism evidence="4 5">
    <name type="scientific">Turnera subulata</name>
    <dbReference type="NCBI Taxonomy" id="218843"/>
    <lineage>
        <taxon>Eukaryota</taxon>
        <taxon>Viridiplantae</taxon>
        <taxon>Streptophyta</taxon>
        <taxon>Embryophyta</taxon>
        <taxon>Tracheophyta</taxon>
        <taxon>Spermatophyta</taxon>
        <taxon>Magnoliopsida</taxon>
        <taxon>eudicotyledons</taxon>
        <taxon>Gunneridae</taxon>
        <taxon>Pentapetalae</taxon>
        <taxon>rosids</taxon>
        <taxon>fabids</taxon>
        <taxon>Malpighiales</taxon>
        <taxon>Passifloraceae</taxon>
        <taxon>Turnera</taxon>
    </lineage>
</organism>
<dbReference type="InterPro" id="IPR015797">
    <property type="entry name" value="NUDIX_hydrolase-like_dom_sf"/>
</dbReference>
<evidence type="ECO:0000259" key="3">
    <source>
        <dbReference type="Pfam" id="PF18290"/>
    </source>
</evidence>
<dbReference type="InterPro" id="IPR003293">
    <property type="entry name" value="Nudix_hydrolase6-like"/>
</dbReference>
<dbReference type="PANTHER" id="PTHR13994:SF53">
    <property type="entry name" value="NUDIX HYDROLASE 8-LIKE"/>
    <property type="match status" value="1"/>
</dbReference>
<dbReference type="OrthoDB" id="447842at2759"/>
<evidence type="ECO:0000313" key="5">
    <source>
        <dbReference type="Proteomes" id="UP001141552"/>
    </source>
</evidence>
<keyword evidence="5" id="KW-1185">Reference proteome</keyword>
<dbReference type="AlphaFoldDB" id="A0A9Q0FJT6"/>
<dbReference type="SUPFAM" id="SSF55811">
    <property type="entry name" value="Nudix"/>
    <property type="match status" value="1"/>
</dbReference>
<dbReference type="FunFam" id="3.40.630.30:FF:000016">
    <property type="entry name" value="nudix hydrolase 2"/>
    <property type="match status" value="1"/>
</dbReference>
<protein>
    <recommendedName>
        <fullName evidence="3">Pre-nudix hydrolase domain-containing protein</fullName>
    </recommendedName>
</protein>
<dbReference type="GO" id="GO:0035529">
    <property type="term" value="F:NADH pyrophosphatase activity"/>
    <property type="evidence" value="ECO:0007669"/>
    <property type="project" value="TreeGrafter"/>
</dbReference>
<dbReference type="GO" id="GO:0051287">
    <property type="term" value="F:NAD binding"/>
    <property type="evidence" value="ECO:0007669"/>
    <property type="project" value="TreeGrafter"/>
</dbReference>
<dbReference type="Gene3D" id="3.40.630.30">
    <property type="match status" value="1"/>
</dbReference>
<reference evidence="4" key="1">
    <citation type="submission" date="2022-02" db="EMBL/GenBank/DDBJ databases">
        <authorList>
            <person name="Henning P.M."/>
            <person name="McCubbin A.G."/>
            <person name="Shore J.S."/>
        </authorList>
    </citation>
    <scope>NUCLEOTIDE SEQUENCE</scope>
    <source>
        <strain evidence="4">F60SS</strain>
        <tissue evidence="4">Leaves</tissue>
    </source>
</reference>